<dbReference type="PROSITE" id="PS52029">
    <property type="entry name" value="LD_TPASE"/>
    <property type="match status" value="1"/>
</dbReference>
<dbReference type="SUPFAM" id="SSF141523">
    <property type="entry name" value="L,D-transpeptidase catalytic domain-like"/>
    <property type="match status" value="1"/>
</dbReference>
<evidence type="ECO:0000256" key="4">
    <source>
        <dbReference type="ARBA" id="ARBA00022984"/>
    </source>
</evidence>
<dbReference type="RefSeq" id="WP_061480843.1">
    <property type="nucleotide sequence ID" value="NZ_ANBP01000001.1"/>
</dbReference>
<keyword evidence="10" id="KW-0732">Signal</keyword>
<dbReference type="Gene3D" id="2.60.40.3710">
    <property type="match status" value="1"/>
</dbReference>
<dbReference type="UniPathway" id="UPA00219"/>
<evidence type="ECO:0000256" key="3">
    <source>
        <dbReference type="ARBA" id="ARBA00022960"/>
    </source>
</evidence>
<sequence length="432" mass="46212">MTTRDPSPSINRRRALAVLAVGVVAPGALAACVKKSDGPAGSPAQEEVAAPTVEFTPDADATDVVPTGPVSVKVSDGWFQKVALTNPDGRVVAGALNRDRTEFTVTEPLGYGVEYTWTGSVVGRDGKAVPVEGAFTTVAPSVQVSGRFQLADGQVVGVAAPIILQFDAPISDEYRAEVEKALTVTTEPPVEGSWAWLPDEAEGSRVHWRSREYFPAGTKVHVDAKLYGVPFGEDAYGAQDATLDFEIGRRQVVIAHAPSHRMQVLDGDGNVIMDFPCSYGEGDLDRNVTRSGIHVVTEKYEDFYMTNPAAGYANLRERFAVRISNNGEFIHANPASLGAQGSANVTNGCINLSLENAEQYFHSAIYGDPVEVTGTRIQLSYADGDIWDWAVPWDEWVAMSALTKQARPTEIPDSAPATPSDAPQPAGGEPPR</sequence>
<dbReference type="PROSITE" id="PS51318">
    <property type="entry name" value="TAT"/>
    <property type="match status" value="1"/>
</dbReference>
<evidence type="ECO:0000256" key="1">
    <source>
        <dbReference type="ARBA" id="ARBA00004752"/>
    </source>
</evidence>
<dbReference type="Pfam" id="PF03734">
    <property type="entry name" value="YkuD"/>
    <property type="match status" value="1"/>
</dbReference>
<feature type="signal peptide" evidence="10">
    <location>
        <begin position="1"/>
        <end position="30"/>
    </location>
</feature>
<dbReference type="CDD" id="cd16913">
    <property type="entry name" value="YkuD_like"/>
    <property type="match status" value="1"/>
</dbReference>
<evidence type="ECO:0000256" key="9">
    <source>
        <dbReference type="SAM" id="MobiDB-lite"/>
    </source>
</evidence>
<evidence type="ECO:0000256" key="7">
    <source>
        <dbReference type="ARBA" id="ARBA00060592"/>
    </source>
</evidence>
<comment type="pathway">
    <text evidence="7">Glycan biosynthesis.</text>
</comment>
<keyword evidence="13" id="KW-1185">Reference proteome</keyword>
<evidence type="ECO:0000256" key="2">
    <source>
        <dbReference type="ARBA" id="ARBA00022679"/>
    </source>
</evidence>
<dbReference type="GeneID" id="74304751"/>
<feature type="active site" description="Proton donor/acceptor" evidence="8">
    <location>
        <position position="331"/>
    </location>
</feature>
<comment type="pathway">
    <text evidence="1 8">Cell wall biogenesis; peptidoglycan biosynthesis.</text>
</comment>
<dbReference type="PROSITE" id="PS51257">
    <property type="entry name" value="PROKAR_LIPOPROTEIN"/>
    <property type="match status" value="1"/>
</dbReference>
<accession>A0A5N5VDK4</accession>
<dbReference type="GO" id="GO:0018104">
    <property type="term" value="P:peptidoglycan-protein cross-linking"/>
    <property type="evidence" value="ECO:0007669"/>
    <property type="project" value="TreeGrafter"/>
</dbReference>
<dbReference type="Gene3D" id="2.40.440.10">
    <property type="entry name" value="L,D-transpeptidase catalytic domain-like"/>
    <property type="match status" value="1"/>
</dbReference>
<dbReference type="GO" id="GO:0071555">
    <property type="term" value="P:cell wall organization"/>
    <property type="evidence" value="ECO:0007669"/>
    <property type="project" value="UniProtKB-UniRule"/>
</dbReference>
<evidence type="ECO:0000256" key="5">
    <source>
        <dbReference type="ARBA" id="ARBA00023315"/>
    </source>
</evidence>
<dbReference type="GO" id="GO:0016746">
    <property type="term" value="F:acyltransferase activity"/>
    <property type="evidence" value="ECO:0007669"/>
    <property type="project" value="UniProtKB-KW"/>
</dbReference>
<gene>
    <name evidence="12" type="ORF">MPHL21000_02080</name>
</gene>
<feature type="compositionally biased region" description="Low complexity" evidence="9">
    <location>
        <begin position="412"/>
        <end position="426"/>
    </location>
</feature>
<evidence type="ECO:0000259" key="11">
    <source>
        <dbReference type="PROSITE" id="PS52029"/>
    </source>
</evidence>
<dbReference type="PANTHER" id="PTHR30582">
    <property type="entry name" value="L,D-TRANSPEPTIDASE"/>
    <property type="match status" value="1"/>
</dbReference>
<keyword evidence="6 8" id="KW-0961">Cell wall biogenesis/degradation</keyword>
<dbReference type="Proteomes" id="UP000325690">
    <property type="component" value="Unassembled WGS sequence"/>
</dbReference>
<dbReference type="InterPro" id="IPR050979">
    <property type="entry name" value="LD-transpeptidase"/>
</dbReference>
<keyword evidence="2" id="KW-0808">Transferase</keyword>
<feature type="chain" id="PRO_5024434322" evidence="10">
    <location>
        <begin position="31"/>
        <end position="432"/>
    </location>
</feature>
<dbReference type="PANTHER" id="PTHR30582:SF2">
    <property type="entry name" value="L,D-TRANSPEPTIDASE YCIB-RELATED"/>
    <property type="match status" value="1"/>
</dbReference>
<keyword evidence="5" id="KW-0012">Acyltransferase</keyword>
<dbReference type="AlphaFoldDB" id="A0A5N5VDK4"/>
<keyword evidence="3 8" id="KW-0133">Cell shape</keyword>
<feature type="region of interest" description="Disordered" evidence="9">
    <location>
        <begin position="404"/>
        <end position="432"/>
    </location>
</feature>
<feature type="domain" description="L,D-TPase catalytic" evidence="11">
    <location>
        <begin position="251"/>
        <end position="373"/>
    </location>
</feature>
<dbReference type="EMBL" id="ANBP01000001">
    <property type="protein sequence ID" value="KAB7759836.1"/>
    <property type="molecule type" value="Genomic_DNA"/>
</dbReference>
<name>A0A5N5VDK4_MYCPH</name>
<evidence type="ECO:0000313" key="13">
    <source>
        <dbReference type="Proteomes" id="UP000325690"/>
    </source>
</evidence>
<dbReference type="GO" id="GO:0008360">
    <property type="term" value="P:regulation of cell shape"/>
    <property type="evidence" value="ECO:0007669"/>
    <property type="project" value="UniProtKB-UniRule"/>
</dbReference>
<protein>
    <submittedName>
        <fullName evidence="12">L,D-transpeptidase</fullName>
    </submittedName>
</protein>
<dbReference type="GO" id="GO:0071972">
    <property type="term" value="F:peptidoglycan L,D-transpeptidase activity"/>
    <property type="evidence" value="ECO:0007669"/>
    <property type="project" value="TreeGrafter"/>
</dbReference>
<dbReference type="GO" id="GO:0005576">
    <property type="term" value="C:extracellular region"/>
    <property type="evidence" value="ECO:0007669"/>
    <property type="project" value="TreeGrafter"/>
</dbReference>
<dbReference type="InterPro" id="IPR005490">
    <property type="entry name" value="LD_TPept_cat_dom"/>
</dbReference>
<feature type="active site" description="Nucleophile" evidence="8">
    <location>
        <position position="349"/>
    </location>
</feature>
<dbReference type="InterPro" id="IPR038063">
    <property type="entry name" value="Transpep_catalytic_dom"/>
</dbReference>
<evidence type="ECO:0000256" key="6">
    <source>
        <dbReference type="ARBA" id="ARBA00023316"/>
    </source>
</evidence>
<dbReference type="CDD" id="cd13432">
    <property type="entry name" value="LDT_IgD_like_2"/>
    <property type="match status" value="1"/>
</dbReference>
<dbReference type="Pfam" id="PF17964">
    <property type="entry name" value="Big_10"/>
    <property type="match status" value="1"/>
</dbReference>
<evidence type="ECO:0000256" key="10">
    <source>
        <dbReference type="SAM" id="SignalP"/>
    </source>
</evidence>
<dbReference type="FunFam" id="2.60.40.3780:FF:000001">
    <property type="entry name" value="L,D-transpeptidase 2"/>
    <property type="match status" value="1"/>
</dbReference>
<dbReference type="InterPro" id="IPR041280">
    <property type="entry name" value="Big_10"/>
</dbReference>
<reference evidence="12 13" key="1">
    <citation type="submission" date="2012-10" db="EMBL/GenBank/DDBJ databases">
        <title>The draft sequence of the Mycobacterium pheli genome.</title>
        <authorList>
            <person name="Pettersson B.M.F."/>
            <person name="Das S."/>
            <person name="Dasgupta S."/>
            <person name="Bhattacharya A."/>
            <person name="Kirsebom L.A."/>
        </authorList>
    </citation>
    <scope>NUCLEOTIDE SEQUENCE [LARGE SCALE GENOMIC DNA]</scope>
    <source>
        <strain evidence="12 13">CCUG 21000</strain>
    </source>
</reference>
<proteinExistence type="predicted"/>
<evidence type="ECO:0000313" key="12">
    <source>
        <dbReference type="EMBL" id="KAB7759836.1"/>
    </source>
</evidence>
<dbReference type="InterPro" id="IPR006311">
    <property type="entry name" value="TAT_signal"/>
</dbReference>
<evidence type="ECO:0000256" key="8">
    <source>
        <dbReference type="PROSITE-ProRule" id="PRU01373"/>
    </source>
</evidence>
<keyword evidence="4 8" id="KW-0573">Peptidoglycan synthesis</keyword>
<organism evidence="12 13">
    <name type="scientific">Mycolicibacterium phlei DSM 43239 = CCUG 21000</name>
    <dbReference type="NCBI Taxonomy" id="1226750"/>
    <lineage>
        <taxon>Bacteria</taxon>
        <taxon>Bacillati</taxon>
        <taxon>Actinomycetota</taxon>
        <taxon>Actinomycetes</taxon>
        <taxon>Mycobacteriales</taxon>
        <taxon>Mycobacteriaceae</taxon>
        <taxon>Mycolicibacterium</taxon>
    </lineage>
</organism>
<dbReference type="Gene3D" id="2.60.40.3780">
    <property type="match status" value="1"/>
</dbReference>
<comment type="caution">
    <text evidence="12">The sequence shown here is derived from an EMBL/GenBank/DDBJ whole genome shotgun (WGS) entry which is preliminary data.</text>
</comment>